<protein>
    <submittedName>
        <fullName evidence="1">Uncharacterized protein</fullName>
    </submittedName>
</protein>
<evidence type="ECO:0000313" key="1">
    <source>
        <dbReference type="EMBL" id="JAH75113.1"/>
    </source>
</evidence>
<accession>A0A0E9VD20</accession>
<proteinExistence type="predicted"/>
<dbReference type="EMBL" id="GBXM01033464">
    <property type="protein sequence ID" value="JAH75113.1"/>
    <property type="molecule type" value="Transcribed_RNA"/>
</dbReference>
<reference evidence="1" key="2">
    <citation type="journal article" date="2015" name="Fish Shellfish Immunol.">
        <title>Early steps in the European eel (Anguilla anguilla)-Vibrio vulnificus interaction in the gills: Role of the RtxA13 toxin.</title>
        <authorList>
            <person name="Callol A."/>
            <person name="Pajuelo D."/>
            <person name="Ebbesson L."/>
            <person name="Teles M."/>
            <person name="MacKenzie S."/>
            <person name="Amaro C."/>
        </authorList>
    </citation>
    <scope>NUCLEOTIDE SEQUENCE</scope>
</reference>
<reference evidence="1" key="1">
    <citation type="submission" date="2014-11" db="EMBL/GenBank/DDBJ databases">
        <authorList>
            <person name="Amaro Gonzalez C."/>
        </authorList>
    </citation>
    <scope>NUCLEOTIDE SEQUENCE</scope>
</reference>
<sequence length="51" mass="5619">MVTLAWAATRSYKDCGCRCSGSLCRPKPPLHGSGKTLRFLPTKEGLTRLPR</sequence>
<dbReference type="AlphaFoldDB" id="A0A0E9VD20"/>
<organism evidence="1">
    <name type="scientific">Anguilla anguilla</name>
    <name type="common">European freshwater eel</name>
    <name type="synonym">Muraena anguilla</name>
    <dbReference type="NCBI Taxonomy" id="7936"/>
    <lineage>
        <taxon>Eukaryota</taxon>
        <taxon>Metazoa</taxon>
        <taxon>Chordata</taxon>
        <taxon>Craniata</taxon>
        <taxon>Vertebrata</taxon>
        <taxon>Euteleostomi</taxon>
        <taxon>Actinopterygii</taxon>
        <taxon>Neopterygii</taxon>
        <taxon>Teleostei</taxon>
        <taxon>Anguilliformes</taxon>
        <taxon>Anguillidae</taxon>
        <taxon>Anguilla</taxon>
    </lineage>
</organism>
<name>A0A0E9VD20_ANGAN</name>